<dbReference type="EMBL" id="AFYH01014799">
    <property type="status" value="NOT_ANNOTATED_CDS"/>
    <property type="molecule type" value="Genomic_DNA"/>
</dbReference>
<dbReference type="FunCoup" id="H3AZN6">
    <property type="interactions" value="1343"/>
</dbReference>
<sequence>SDTKFSITLNGKDALTDDTQILSSYGIVSGDLICVVLSESVAASAPVPKPEPNQCDSVPQPTSHPSPPPSGCCGNSETEPSASEEHDGTETEQEPPTATSKSPVEQDSGIVADATDMEEQVGAYPDEPMLCSEAVDGEVPHSLETLFYSAACSSADDALVVVLHLLMLETGYLSKDTEMKAVAMPGKWKDAGFYKLCYTHPLCEDGSVTVACIPMGKFLVVNATLTMNNEVKSVKRLQLCSNSYICIEEQDVSDIYKDLQKLSRMFKDQLGYPLLTSARQALNLPDVFGLVVLPLEVKLRILRLLDVRSVVSLSLVCRDLHVATNDQFLWRFKYLRDFRDPISRPRDTDWKELYKVKYKQKKEALRWRHPAFLPAPIHPVPFHPGPFYPNPFPPTNPFYIPGIIGGEYDIRPQLPYASDSFNPLLPNSGQMPGRLPPLRPHFDPTAPFPDPNLTGPRRAGPNDRFSARPSRGMPIDIKRGFI</sequence>
<dbReference type="Ensembl" id="ENSLACT00000015213.1">
    <property type="protein sequence ID" value="ENSLACP00000015107.1"/>
    <property type="gene ID" value="ENSLACG00000013295.1"/>
</dbReference>
<dbReference type="EMBL" id="AFYH01014798">
    <property type="status" value="NOT_ANNOTATED_CDS"/>
    <property type="molecule type" value="Genomic_DNA"/>
</dbReference>
<dbReference type="Bgee" id="ENSLACG00000013295">
    <property type="expression patterns" value="Expressed in muscle tissue and 6 other cell types or tissues"/>
</dbReference>
<feature type="region of interest" description="Disordered" evidence="1">
    <location>
        <begin position="439"/>
        <end position="472"/>
    </location>
</feature>
<dbReference type="EMBL" id="AFYH01014796">
    <property type="status" value="NOT_ANNOTATED_CDS"/>
    <property type="molecule type" value="Genomic_DNA"/>
</dbReference>
<dbReference type="InParanoid" id="H3AZN6"/>
<dbReference type="CDD" id="cd22087">
    <property type="entry name" value="F-box_FBXO7"/>
    <property type="match status" value="1"/>
</dbReference>
<dbReference type="Proteomes" id="UP000008672">
    <property type="component" value="Unassembled WGS sequence"/>
</dbReference>
<dbReference type="Gene3D" id="3.40.1000.30">
    <property type="match status" value="1"/>
</dbReference>
<dbReference type="Pfam" id="PF11566">
    <property type="entry name" value="PI31_Prot_N"/>
    <property type="match status" value="1"/>
</dbReference>
<dbReference type="eggNOG" id="ENOG502QTNJ">
    <property type="taxonomic scope" value="Eukaryota"/>
</dbReference>
<dbReference type="InterPro" id="IPR047118">
    <property type="entry name" value="Fbxo7"/>
</dbReference>
<dbReference type="Pfam" id="PF12937">
    <property type="entry name" value="F-box-like"/>
    <property type="match status" value="1"/>
</dbReference>
<dbReference type="InterPro" id="IPR021625">
    <property type="entry name" value="PI31_Prot_N"/>
</dbReference>
<dbReference type="FunFam" id="1.20.1280.50:FF:000010">
    <property type="entry name" value="F-box only protein 7"/>
    <property type="match status" value="1"/>
</dbReference>
<dbReference type="GO" id="GO:1903599">
    <property type="term" value="P:positive regulation of autophagy of mitochondrion"/>
    <property type="evidence" value="ECO:0007669"/>
    <property type="project" value="TreeGrafter"/>
</dbReference>
<dbReference type="STRING" id="7897.ENSLACP00000015107"/>
<evidence type="ECO:0000313" key="3">
    <source>
        <dbReference type="Ensembl" id="ENSLACP00000015107.1"/>
    </source>
</evidence>
<dbReference type="PANTHER" id="PTHR15537">
    <property type="entry name" value="F-BOX ONLY PROTEIN 7"/>
    <property type="match status" value="1"/>
</dbReference>
<evidence type="ECO:0000256" key="1">
    <source>
        <dbReference type="SAM" id="MobiDB-lite"/>
    </source>
</evidence>
<accession>H3AZN6</accession>
<dbReference type="PROSITE" id="PS50181">
    <property type="entry name" value="FBOX"/>
    <property type="match status" value="1"/>
</dbReference>
<dbReference type="InterPro" id="IPR036047">
    <property type="entry name" value="F-box-like_dom_sf"/>
</dbReference>
<feature type="region of interest" description="Disordered" evidence="1">
    <location>
        <begin position="44"/>
        <end position="106"/>
    </location>
</feature>
<reference evidence="3" key="2">
    <citation type="submission" date="2025-08" db="UniProtKB">
        <authorList>
            <consortium name="Ensembl"/>
        </authorList>
    </citation>
    <scope>IDENTIFICATION</scope>
</reference>
<dbReference type="EMBL" id="AFYH01014797">
    <property type="status" value="NOT_ANNOTATED_CDS"/>
    <property type="molecule type" value="Genomic_DNA"/>
</dbReference>
<protein>
    <submittedName>
        <fullName evidence="3">F-box protein 7</fullName>
    </submittedName>
</protein>
<dbReference type="PANTHER" id="PTHR15537:SF2">
    <property type="entry name" value="F-BOX ONLY PROTEIN 7"/>
    <property type="match status" value="1"/>
</dbReference>
<feature type="domain" description="F-box" evidence="2">
    <location>
        <begin position="287"/>
        <end position="333"/>
    </location>
</feature>
<dbReference type="GO" id="GO:0019901">
    <property type="term" value="F:protein kinase binding"/>
    <property type="evidence" value="ECO:0007669"/>
    <property type="project" value="InterPro"/>
</dbReference>
<dbReference type="SUPFAM" id="SSF81383">
    <property type="entry name" value="F-box domain"/>
    <property type="match status" value="1"/>
</dbReference>
<gene>
    <name evidence="3" type="primary">FBXO7</name>
</gene>
<dbReference type="HOGENOM" id="CLU_039588_0_0_1"/>
<dbReference type="OMA" id="QRPNLPH"/>
<feature type="compositionally biased region" description="Polar residues" evidence="1">
    <location>
        <begin position="94"/>
        <end position="105"/>
    </location>
</feature>
<name>H3AZN6_LATCH</name>
<proteinExistence type="predicted"/>
<dbReference type="Gene3D" id="1.20.1280.50">
    <property type="match status" value="1"/>
</dbReference>
<dbReference type="GeneTree" id="ENSGT00390000006670"/>
<evidence type="ECO:0000259" key="2">
    <source>
        <dbReference type="PROSITE" id="PS50181"/>
    </source>
</evidence>
<dbReference type="AlphaFoldDB" id="H3AZN6"/>
<organism evidence="3 4">
    <name type="scientific">Latimeria chalumnae</name>
    <name type="common">Coelacanth</name>
    <dbReference type="NCBI Taxonomy" id="7897"/>
    <lineage>
        <taxon>Eukaryota</taxon>
        <taxon>Metazoa</taxon>
        <taxon>Chordata</taxon>
        <taxon>Craniata</taxon>
        <taxon>Vertebrata</taxon>
        <taxon>Euteleostomi</taxon>
        <taxon>Coelacanthiformes</taxon>
        <taxon>Coelacanthidae</taxon>
        <taxon>Latimeria</taxon>
    </lineage>
</organism>
<dbReference type="InterPro" id="IPR001810">
    <property type="entry name" value="F-box_dom"/>
</dbReference>
<reference evidence="3" key="3">
    <citation type="submission" date="2025-09" db="UniProtKB">
        <authorList>
            <consortium name="Ensembl"/>
        </authorList>
    </citation>
    <scope>IDENTIFICATION</scope>
</reference>
<evidence type="ECO:0000313" key="4">
    <source>
        <dbReference type="Proteomes" id="UP000008672"/>
    </source>
</evidence>
<reference evidence="4" key="1">
    <citation type="submission" date="2011-08" db="EMBL/GenBank/DDBJ databases">
        <title>The draft genome of Latimeria chalumnae.</title>
        <authorList>
            <person name="Di Palma F."/>
            <person name="Alfoldi J."/>
            <person name="Johnson J."/>
            <person name="Berlin A."/>
            <person name="Gnerre S."/>
            <person name="Jaffe D."/>
            <person name="MacCallum I."/>
            <person name="Young S."/>
            <person name="Walker B.J."/>
            <person name="Lander E."/>
            <person name="Lindblad-Toh K."/>
        </authorList>
    </citation>
    <scope>NUCLEOTIDE SEQUENCE [LARGE SCALE GENOMIC DNA]</scope>
    <source>
        <strain evidence="4">Wild caught</strain>
    </source>
</reference>
<keyword evidence="4" id="KW-1185">Reference proteome</keyword>